<reference evidence="11" key="1">
    <citation type="journal article" date="2021" name="Mol. Plant Microbe Interact.">
        <title>Complete Genome Sequence of the Plant-Pathogenic Fungus Colletotrichum lupini.</title>
        <authorList>
            <person name="Baroncelli R."/>
            <person name="Pensec F."/>
            <person name="Da Lio D."/>
            <person name="Boufleur T."/>
            <person name="Vicente I."/>
            <person name="Sarrocco S."/>
            <person name="Picot A."/>
            <person name="Baraldi E."/>
            <person name="Sukno S."/>
            <person name="Thon M."/>
            <person name="Le Floch G."/>
        </authorList>
    </citation>
    <scope>NUCLEOTIDE SEQUENCE</scope>
    <source>
        <strain evidence="11">IMI 504893</strain>
    </source>
</reference>
<evidence type="ECO:0000256" key="4">
    <source>
        <dbReference type="ARBA" id="ARBA00022723"/>
    </source>
</evidence>
<keyword evidence="5" id="KW-0833">Ubl conjugation pathway</keyword>
<dbReference type="CDD" id="cd08066">
    <property type="entry name" value="MPN_AMSH_like"/>
    <property type="match status" value="1"/>
</dbReference>
<evidence type="ECO:0000256" key="9">
    <source>
        <dbReference type="SAM" id="MobiDB-lite"/>
    </source>
</evidence>
<evidence type="ECO:0000313" key="12">
    <source>
        <dbReference type="Proteomes" id="UP000830671"/>
    </source>
</evidence>
<evidence type="ECO:0000256" key="7">
    <source>
        <dbReference type="ARBA" id="ARBA00022833"/>
    </source>
</evidence>
<keyword evidence="8" id="KW-0482">Metalloprotease</keyword>
<dbReference type="SUPFAM" id="SSF102712">
    <property type="entry name" value="JAB1/MPN domain"/>
    <property type="match status" value="1"/>
</dbReference>
<feature type="compositionally biased region" description="Basic and acidic residues" evidence="9">
    <location>
        <begin position="536"/>
        <end position="548"/>
    </location>
</feature>
<dbReference type="Gene3D" id="1.20.58.80">
    <property type="entry name" value="Phosphotransferase system, lactose/cellobiose-type IIA subunit"/>
    <property type="match status" value="1"/>
</dbReference>
<dbReference type="GO" id="GO:0005768">
    <property type="term" value="C:endosome"/>
    <property type="evidence" value="ECO:0007669"/>
    <property type="project" value="TreeGrafter"/>
</dbReference>
<dbReference type="InterPro" id="IPR037518">
    <property type="entry name" value="MPN"/>
</dbReference>
<feature type="domain" description="MPN" evidence="10">
    <location>
        <begin position="611"/>
        <end position="739"/>
    </location>
</feature>
<feature type="compositionally biased region" description="Basic and acidic residues" evidence="9">
    <location>
        <begin position="455"/>
        <end position="477"/>
    </location>
</feature>
<feature type="region of interest" description="Disordered" evidence="9">
    <location>
        <begin position="408"/>
        <end position="505"/>
    </location>
</feature>
<comment type="cofactor">
    <cofactor evidence="1">
        <name>Zn(2+)</name>
        <dbReference type="ChEBI" id="CHEBI:29105"/>
    </cofactor>
</comment>
<keyword evidence="4" id="KW-0479">Metal-binding</keyword>
<dbReference type="PANTHER" id="PTHR12947:SF13">
    <property type="entry name" value="FI19924P1"/>
    <property type="match status" value="1"/>
</dbReference>
<evidence type="ECO:0000256" key="1">
    <source>
        <dbReference type="ARBA" id="ARBA00001947"/>
    </source>
</evidence>
<dbReference type="Proteomes" id="UP000830671">
    <property type="component" value="Chromosome 6"/>
</dbReference>
<comment type="similarity">
    <text evidence="2">Belongs to the peptidase M67C family.</text>
</comment>
<keyword evidence="12" id="KW-1185">Reference proteome</keyword>
<feature type="compositionally biased region" description="Polar residues" evidence="9">
    <location>
        <begin position="226"/>
        <end position="240"/>
    </location>
</feature>
<dbReference type="GO" id="GO:0006508">
    <property type="term" value="P:proteolysis"/>
    <property type="evidence" value="ECO:0007669"/>
    <property type="project" value="UniProtKB-KW"/>
</dbReference>
<evidence type="ECO:0000256" key="3">
    <source>
        <dbReference type="ARBA" id="ARBA00022670"/>
    </source>
</evidence>
<protein>
    <submittedName>
        <fullName evidence="11">Mov34/MPN/PAD-1 family protein</fullName>
    </submittedName>
</protein>
<keyword evidence="7" id="KW-0862">Zinc</keyword>
<gene>
    <name evidence="11" type="ORF">CLUP02_12734</name>
</gene>
<feature type="region of interest" description="Disordered" evidence="9">
    <location>
        <begin position="219"/>
        <end position="247"/>
    </location>
</feature>
<dbReference type="Pfam" id="PF01398">
    <property type="entry name" value="JAB"/>
    <property type="match status" value="1"/>
</dbReference>
<keyword evidence="3" id="KW-0645">Protease</keyword>
<accession>A0A9Q8WL37</accession>
<evidence type="ECO:0000313" key="11">
    <source>
        <dbReference type="EMBL" id="UQC87231.1"/>
    </source>
</evidence>
<feature type="compositionally biased region" description="Basic and acidic residues" evidence="9">
    <location>
        <begin position="429"/>
        <end position="439"/>
    </location>
</feature>
<organism evidence="11 12">
    <name type="scientific">Colletotrichum lupini</name>
    <dbReference type="NCBI Taxonomy" id="145971"/>
    <lineage>
        <taxon>Eukaryota</taxon>
        <taxon>Fungi</taxon>
        <taxon>Dikarya</taxon>
        <taxon>Ascomycota</taxon>
        <taxon>Pezizomycotina</taxon>
        <taxon>Sordariomycetes</taxon>
        <taxon>Hypocreomycetidae</taxon>
        <taxon>Glomerellales</taxon>
        <taxon>Glomerellaceae</taxon>
        <taxon>Colletotrichum</taxon>
        <taxon>Colletotrichum acutatum species complex</taxon>
    </lineage>
</organism>
<name>A0A9Q8WL37_9PEZI</name>
<keyword evidence="6" id="KW-0378">Hydrolase</keyword>
<dbReference type="GO" id="GO:0061578">
    <property type="term" value="F:K63-linked deubiquitinase activity"/>
    <property type="evidence" value="ECO:0007669"/>
    <property type="project" value="InterPro"/>
</dbReference>
<dbReference type="AlphaFoldDB" id="A0A9Q8WL37"/>
<dbReference type="PANTHER" id="PTHR12947">
    <property type="entry name" value="AMSH-LIKE PROTEASE"/>
    <property type="match status" value="1"/>
</dbReference>
<dbReference type="Gene3D" id="3.40.140.10">
    <property type="entry name" value="Cytidine Deaminase, domain 2"/>
    <property type="match status" value="1"/>
</dbReference>
<evidence type="ECO:0000256" key="5">
    <source>
        <dbReference type="ARBA" id="ARBA00022786"/>
    </source>
</evidence>
<dbReference type="InterPro" id="IPR044098">
    <property type="entry name" value="STAMBP/STALP-like_MPN"/>
</dbReference>
<dbReference type="GO" id="GO:0046872">
    <property type="term" value="F:metal ion binding"/>
    <property type="evidence" value="ECO:0007669"/>
    <property type="project" value="UniProtKB-KW"/>
</dbReference>
<dbReference type="KEGG" id="clup:CLUP02_12734"/>
<dbReference type="GO" id="GO:0016020">
    <property type="term" value="C:membrane"/>
    <property type="evidence" value="ECO:0007669"/>
    <property type="project" value="TreeGrafter"/>
</dbReference>
<evidence type="ECO:0000259" key="10">
    <source>
        <dbReference type="PROSITE" id="PS50249"/>
    </source>
</evidence>
<dbReference type="EMBL" id="CP019478">
    <property type="protein sequence ID" value="UQC87231.1"/>
    <property type="molecule type" value="Genomic_DNA"/>
</dbReference>
<feature type="compositionally biased region" description="Polar residues" evidence="9">
    <location>
        <begin position="479"/>
        <end position="489"/>
    </location>
</feature>
<sequence>MRIGPGNVRNGFTGPPGRNSGCFGFPTLPACQLGWIITLFVVKLSGERLAPFNLACQVVGVRWLDEALMLEIFIASWQCDGSWKTSNFQFISWIPSSVTFILEWIRDNGPDPPANVSSTKRARALSRAPPFGADLVGFPPIHGGVLLGVCFRLQASATSGSPSASSYGPWDETRKTSLTKRLPRLAFCSEKHANISLNGVCHHQRPNIQRDTPELAPQYTAKAGPETSNPSDTTKMNGPSSPRPARPMSIKEITLAAEDFEFRTTIPFKYWARSADTLFQEATFALQDRDIRKAYQMLWRHSILVLTHLKTHPDAKLPENKALTKPLFDRQNKEVFGLLEELKPQIDRDYKEWQLMSASKQREDDEFTTRPTSYNEFAARDPTLSGNAKILDAADNQELAVSLAQRDYKRRDAARRATRQAGVSAEEEQERRKGGRWEDWEQFSSPATAASEEEDIRRQIEATRRRLDGTDGGRDEDTFSTSHAPNYQGQVPPPRAPPSYSYNYPSISRPRALEWEASPLEPQRTYTPPPPQPPKPPKEDFTMMRQELDAAPPIRPSKEPLTSYRPPSTANALQGGVPELPAKEEVMPPAAKERLAFKPAAYLENGDPIRPVFLPTQLRDTFLNIASENTRRGLEMCGILCGRPVNNALFISCLLIPEQKCTPDTCETENESSMLDYCINEDLLVVGWIHTHPTQTCFMSSRDLHTQAGYQVMMPESIAIVCSPRHSPSYGIFRLTNPPGLPHILQCTASETFHQHSIDNLYTGAKNPPGHVYHSEKLDFYVKDLRPKSLQLKYGFRAIV</sequence>
<evidence type="ECO:0000256" key="6">
    <source>
        <dbReference type="ARBA" id="ARBA00022801"/>
    </source>
</evidence>
<evidence type="ECO:0000256" key="2">
    <source>
        <dbReference type="ARBA" id="ARBA00010981"/>
    </source>
</evidence>
<feature type="region of interest" description="Disordered" evidence="9">
    <location>
        <begin position="520"/>
        <end position="571"/>
    </location>
</feature>
<dbReference type="GeneID" id="73346706"/>
<dbReference type="GO" id="GO:0140492">
    <property type="term" value="F:metal-dependent deubiquitinase activity"/>
    <property type="evidence" value="ECO:0007669"/>
    <property type="project" value="InterPro"/>
</dbReference>
<proteinExistence type="inferred from homology"/>
<dbReference type="InterPro" id="IPR000555">
    <property type="entry name" value="JAMM/MPN+_dom"/>
</dbReference>
<evidence type="ECO:0000256" key="8">
    <source>
        <dbReference type="ARBA" id="ARBA00023049"/>
    </source>
</evidence>
<dbReference type="RefSeq" id="XP_049148842.1">
    <property type="nucleotide sequence ID" value="XM_049291696.1"/>
</dbReference>
<dbReference type="FunFam" id="3.40.140.10:FF:000033">
    <property type="entry name" value="AMSH-like protease sst2"/>
    <property type="match status" value="1"/>
</dbReference>
<dbReference type="GO" id="GO:0070536">
    <property type="term" value="P:protein K63-linked deubiquitination"/>
    <property type="evidence" value="ECO:0007669"/>
    <property type="project" value="InterPro"/>
</dbReference>
<dbReference type="PROSITE" id="PS50249">
    <property type="entry name" value="MPN"/>
    <property type="match status" value="1"/>
</dbReference>
<dbReference type="SMART" id="SM00232">
    <property type="entry name" value="JAB_MPN"/>
    <property type="match status" value="1"/>
</dbReference>